<comment type="caution">
    <text evidence="1">The sequence shown here is derived from an EMBL/GenBank/DDBJ whole genome shotgun (WGS) entry which is preliminary data.</text>
</comment>
<sequence>MKNRDGDRAGSTTDVDGQWRILVTDHELVEINGVDRDLRRDNRSDFIIDRDTQVKDRN</sequence>
<name>A0A3E2N1Q4_MYCMR</name>
<dbReference type="Proteomes" id="UP000257451">
    <property type="component" value="Unassembled WGS sequence"/>
</dbReference>
<gene>
    <name evidence="1" type="ORF">DAVIS_00604</name>
</gene>
<evidence type="ECO:0000313" key="1">
    <source>
        <dbReference type="EMBL" id="RFZ46775.1"/>
    </source>
</evidence>
<accession>A0A3E2N1Q4</accession>
<protein>
    <submittedName>
        <fullName evidence="1">Uncharacterized protein</fullName>
    </submittedName>
</protein>
<organism evidence="1 2">
    <name type="scientific">Mycobacterium marinum</name>
    <dbReference type="NCBI Taxonomy" id="1781"/>
    <lineage>
        <taxon>Bacteria</taxon>
        <taxon>Bacillati</taxon>
        <taxon>Actinomycetota</taxon>
        <taxon>Actinomycetes</taxon>
        <taxon>Mycobacteriales</taxon>
        <taxon>Mycobacteriaceae</taxon>
        <taxon>Mycobacterium</taxon>
        <taxon>Mycobacterium ulcerans group</taxon>
    </lineage>
</organism>
<proteinExistence type="predicted"/>
<dbReference type="AlphaFoldDB" id="A0A3E2N1Q4"/>
<reference evidence="1 2" key="1">
    <citation type="journal article" date="2018" name="Sci. Rep.">
        <title>Extensive genomic diversity among Mycobacterium marinum strains revealed by whole genome sequencing.</title>
        <authorList>
            <person name="Das S."/>
            <person name="Pettersson B.M."/>
            <person name="Behra P.R."/>
            <person name="Mallick A."/>
            <person name="Cheramie M."/>
            <person name="Ramesh M."/>
            <person name="Shirreff L."/>
            <person name="DuCote T."/>
            <person name="Dasgupta S."/>
            <person name="Ennis D.G."/>
            <person name="Kirsebom L.A."/>
        </authorList>
    </citation>
    <scope>NUCLEOTIDE SEQUENCE [LARGE SCALE GENOMIC DNA]</scope>
    <source>
        <strain evidence="1 2">Davis1</strain>
    </source>
</reference>
<evidence type="ECO:0000313" key="2">
    <source>
        <dbReference type="Proteomes" id="UP000257451"/>
    </source>
</evidence>
<dbReference type="EMBL" id="PEDF01000021">
    <property type="protein sequence ID" value="RFZ46775.1"/>
    <property type="molecule type" value="Genomic_DNA"/>
</dbReference>